<organism evidence="1 2">
    <name type="scientific">Hyalomma asiaticum</name>
    <name type="common">Tick</name>
    <dbReference type="NCBI Taxonomy" id="266040"/>
    <lineage>
        <taxon>Eukaryota</taxon>
        <taxon>Metazoa</taxon>
        <taxon>Ecdysozoa</taxon>
        <taxon>Arthropoda</taxon>
        <taxon>Chelicerata</taxon>
        <taxon>Arachnida</taxon>
        <taxon>Acari</taxon>
        <taxon>Parasitiformes</taxon>
        <taxon>Ixodida</taxon>
        <taxon>Ixodoidea</taxon>
        <taxon>Ixodidae</taxon>
        <taxon>Hyalomminae</taxon>
        <taxon>Hyalomma</taxon>
    </lineage>
</organism>
<name>A0ACB7T026_HYAAI</name>
<comment type="caution">
    <text evidence="1">The sequence shown here is derived from an EMBL/GenBank/DDBJ whole genome shotgun (WGS) entry which is preliminary data.</text>
</comment>
<dbReference type="EMBL" id="CM023482">
    <property type="protein sequence ID" value="KAH6939524.1"/>
    <property type="molecule type" value="Genomic_DNA"/>
</dbReference>
<sequence>MQQQQPLLVNLRGSSDMMVTSWWQVRADTVSKCFNRASFVHNAEALEDDEQSDSVTDEALNTDDAWSGLVESNFVTTTDTFQEFFDAGESELAACEEESTDDVIVAAACHSAEVATDDDSDGEDHVDPAPELDFSCKDALEYLMKVKPYCAENSFSEKPLQCLSFAKDEIVRSAVHKHCQTKITAFFR</sequence>
<proteinExistence type="predicted"/>
<evidence type="ECO:0000313" key="1">
    <source>
        <dbReference type="EMBL" id="KAH6939524.1"/>
    </source>
</evidence>
<reference evidence="1" key="1">
    <citation type="submission" date="2020-05" db="EMBL/GenBank/DDBJ databases">
        <title>Large-scale comparative analyses of tick genomes elucidate their genetic diversity and vector capacities.</title>
        <authorList>
            <person name="Jia N."/>
            <person name="Wang J."/>
            <person name="Shi W."/>
            <person name="Du L."/>
            <person name="Sun Y."/>
            <person name="Zhan W."/>
            <person name="Jiang J."/>
            <person name="Wang Q."/>
            <person name="Zhang B."/>
            <person name="Ji P."/>
            <person name="Sakyi L.B."/>
            <person name="Cui X."/>
            <person name="Yuan T."/>
            <person name="Jiang B."/>
            <person name="Yang W."/>
            <person name="Lam T.T.-Y."/>
            <person name="Chang Q."/>
            <person name="Ding S."/>
            <person name="Wang X."/>
            <person name="Zhu J."/>
            <person name="Ruan X."/>
            <person name="Zhao L."/>
            <person name="Wei J."/>
            <person name="Que T."/>
            <person name="Du C."/>
            <person name="Cheng J."/>
            <person name="Dai P."/>
            <person name="Han X."/>
            <person name="Huang E."/>
            <person name="Gao Y."/>
            <person name="Liu J."/>
            <person name="Shao H."/>
            <person name="Ye R."/>
            <person name="Li L."/>
            <person name="Wei W."/>
            <person name="Wang X."/>
            <person name="Wang C."/>
            <person name="Yang T."/>
            <person name="Huo Q."/>
            <person name="Li W."/>
            <person name="Guo W."/>
            <person name="Chen H."/>
            <person name="Zhou L."/>
            <person name="Ni X."/>
            <person name="Tian J."/>
            <person name="Zhou Y."/>
            <person name="Sheng Y."/>
            <person name="Liu T."/>
            <person name="Pan Y."/>
            <person name="Xia L."/>
            <person name="Li J."/>
            <person name="Zhao F."/>
            <person name="Cao W."/>
        </authorList>
    </citation>
    <scope>NUCLEOTIDE SEQUENCE</scope>
    <source>
        <strain evidence="1">Hyas-2018</strain>
    </source>
</reference>
<evidence type="ECO:0000313" key="2">
    <source>
        <dbReference type="Proteomes" id="UP000821845"/>
    </source>
</evidence>
<gene>
    <name evidence="1" type="ORF">HPB50_019015</name>
</gene>
<protein>
    <submittedName>
        <fullName evidence="1">Uncharacterized protein</fullName>
    </submittedName>
</protein>
<accession>A0ACB7T026</accession>
<keyword evidence="2" id="KW-1185">Reference proteome</keyword>
<dbReference type="Proteomes" id="UP000821845">
    <property type="component" value="Chromosome 2"/>
</dbReference>